<evidence type="ECO:0000313" key="7">
    <source>
        <dbReference type="Proteomes" id="UP000321250"/>
    </source>
</evidence>
<sequence length="555" mass="59949">MSWRRVFTWWFGALAVMLTCAASPAFAKTPVAVCIAAASAGDDAATLLAHPERFDCTTPQNRFGSGDYWALSQPLPRDIASGGLNARIASLWQDAVTLHILYADGHVARTGFSSANAGHFLRLGATLSLPLPAHAARPVRLLWHVEGAANMRGILLGAVLATDAEQTASEMLLAMLYGAFAGMAIALIIYNLALWGALRQSFQPTYCVLLLCLLGYAISSSGALGQWMPDVNNNVRLRINAVLLAASSIAAVVFARAFFEHRVFEGWLSRAADIVVGGLAVTTIAYVTLAPTRIVLLDHVVLATYLLLPMLVAAVLVRAWRHRSTYLWLFALAWGAPIAFASLRIASAANLIGWNFWIDQSTTISMMFEAMLSSVAIAYRIRLLSRERDEARIQESAARLLADTDPLTGLLNRRSFLAGAIGREGDQALLIIDIDHFKAVNDTIGHDGGDEVLRVVARALRMAAPADALVARIGGEEFAIVTHAASPLVSETILAALRRERMPFDITVTASIGTCIGPMRRETDWKRLYCNADRALFAAKAAGRDRSRAAESLAA</sequence>
<dbReference type="InterPro" id="IPR043128">
    <property type="entry name" value="Rev_trsase/Diguanyl_cyclase"/>
</dbReference>
<evidence type="ECO:0000313" key="6">
    <source>
        <dbReference type="EMBL" id="TXC72508.1"/>
    </source>
</evidence>
<feature type="signal peptide" evidence="4">
    <location>
        <begin position="1"/>
        <end position="27"/>
    </location>
</feature>
<evidence type="ECO:0000256" key="4">
    <source>
        <dbReference type="SAM" id="SignalP"/>
    </source>
</evidence>
<comment type="catalytic activity">
    <reaction evidence="2">
        <text>2 GTP = 3',3'-c-di-GMP + 2 diphosphate</text>
        <dbReference type="Rhea" id="RHEA:24898"/>
        <dbReference type="ChEBI" id="CHEBI:33019"/>
        <dbReference type="ChEBI" id="CHEBI:37565"/>
        <dbReference type="ChEBI" id="CHEBI:58805"/>
        <dbReference type="EC" id="2.7.7.65"/>
    </reaction>
</comment>
<dbReference type="GO" id="GO:0052621">
    <property type="term" value="F:diguanylate cyclase activity"/>
    <property type="evidence" value="ECO:0007669"/>
    <property type="project" value="UniProtKB-EC"/>
</dbReference>
<keyword evidence="3" id="KW-0472">Membrane</keyword>
<dbReference type="GO" id="GO:1902201">
    <property type="term" value="P:negative regulation of bacterial-type flagellum-dependent cell motility"/>
    <property type="evidence" value="ECO:0007669"/>
    <property type="project" value="TreeGrafter"/>
</dbReference>
<dbReference type="OrthoDB" id="9759607at2"/>
<evidence type="ECO:0000256" key="2">
    <source>
        <dbReference type="ARBA" id="ARBA00034247"/>
    </source>
</evidence>
<dbReference type="InterPro" id="IPR011623">
    <property type="entry name" value="7TMR_DISM_rcpt_extracell_dom1"/>
</dbReference>
<dbReference type="InterPro" id="IPR029787">
    <property type="entry name" value="Nucleotide_cyclase"/>
</dbReference>
<dbReference type="CDD" id="cd01949">
    <property type="entry name" value="GGDEF"/>
    <property type="match status" value="1"/>
</dbReference>
<dbReference type="Pfam" id="PF00990">
    <property type="entry name" value="GGDEF"/>
    <property type="match status" value="1"/>
</dbReference>
<organism evidence="6 7">
    <name type="scientific">Sphingomonas ginsenosidivorax</name>
    <dbReference type="NCBI Taxonomy" id="862135"/>
    <lineage>
        <taxon>Bacteria</taxon>
        <taxon>Pseudomonadati</taxon>
        <taxon>Pseudomonadota</taxon>
        <taxon>Alphaproteobacteria</taxon>
        <taxon>Sphingomonadales</taxon>
        <taxon>Sphingomonadaceae</taxon>
        <taxon>Sphingomonas</taxon>
    </lineage>
</organism>
<dbReference type="Gene3D" id="3.30.70.270">
    <property type="match status" value="1"/>
</dbReference>
<dbReference type="PANTHER" id="PTHR45138">
    <property type="entry name" value="REGULATORY COMPONENTS OF SENSORY TRANSDUCTION SYSTEM"/>
    <property type="match status" value="1"/>
</dbReference>
<accession>A0A5C6UMJ4</accession>
<reference evidence="6 7" key="1">
    <citation type="journal article" date="2013" name="Antonie Van Leeuwenhoek">
        <title>Sphingomonas ginsenosidivorax sp. nov., with the ability to transform ginsenosides.</title>
        <authorList>
            <person name="Jin X.F."/>
            <person name="Kim J.K."/>
            <person name="Liu Q.M."/>
            <person name="Kang M.S."/>
            <person name="He D."/>
            <person name="Jin F.X."/>
            <person name="Kim S.C."/>
            <person name="Im W.T."/>
        </authorList>
    </citation>
    <scope>NUCLEOTIDE SEQUENCE [LARGE SCALE GENOMIC DNA]</scope>
    <source>
        <strain evidence="6 7">KHI67</strain>
    </source>
</reference>
<dbReference type="EC" id="2.7.7.65" evidence="1"/>
<dbReference type="RefSeq" id="WP_147083781.1">
    <property type="nucleotide sequence ID" value="NZ_VOQR01000001.1"/>
</dbReference>
<evidence type="ECO:0000256" key="1">
    <source>
        <dbReference type="ARBA" id="ARBA00012528"/>
    </source>
</evidence>
<proteinExistence type="predicted"/>
<evidence type="ECO:0000259" key="5">
    <source>
        <dbReference type="PROSITE" id="PS50887"/>
    </source>
</evidence>
<gene>
    <name evidence="6" type="ORF">FSB78_17305</name>
</gene>
<feature type="domain" description="GGDEF" evidence="5">
    <location>
        <begin position="425"/>
        <end position="552"/>
    </location>
</feature>
<dbReference type="InterPro" id="IPR000160">
    <property type="entry name" value="GGDEF_dom"/>
</dbReference>
<dbReference type="SUPFAM" id="SSF55073">
    <property type="entry name" value="Nucleotide cyclase"/>
    <property type="match status" value="1"/>
</dbReference>
<dbReference type="GO" id="GO:0043709">
    <property type="term" value="P:cell adhesion involved in single-species biofilm formation"/>
    <property type="evidence" value="ECO:0007669"/>
    <property type="project" value="TreeGrafter"/>
</dbReference>
<comment type="caution">
    <text evidence="6">The sequence shown here is derived from an EMBL/GenBank/DDBJ whole genome shotgun (WGS) entry which is preliminary data.</text>
</comment>
<protein>
    <recommendedName>
        <fullName evidence="1">diguanylate cyclase</fullName>
        <ecNumber evidence="1">2.7.7.65</ecNumber>
    </recommendedName>
</protein>
<feature type="transmembrane region" description="Helical" evidence="3">
    <location>
        <begin position="327"/>
        <end position="352"/>
    </location>
</feature>
<dbReference type="SMART" id="SM00267">
    <property type="entry name" value="GGDEF"/>
    <property type="match status" value="1"/>
</dbReference>
<name>A0A5C6UMJ4_9SPHN</name>
<dbReference type="Proteomes" id="UP000321250">
    <property type="component" value="Unassembled WGS sequence"/>
</dbReference>
<dbReference type="PANTHER" id="PTHR45138:SF9">
    <property type="entry name" value="DIGUANYLATE CYCLASE DGCM-RELATED"/>
    <property type="match status" value="1"/>
</dbReference>
<feature type="transmembrane region" description="Helical" evidence="3">
    <location>
        <begin position="301"/>
        <end position="320"/>
    </location>
</feature>
<keyword evidence="7" id="KW-1185">Reference proteome</keyword>
<keyword evidence="4" id="KW-0732">Signal</keyword>
<dbReference type="NCBIfam" id="TIGR00254">
    <property type="entry name" value="GGDEF"/>
    <property type="match status" value="1"/>
</dbReference>
<feature type="transmembrane region" description="Helical" evidence="3">
    <location>
        <begin position="171"/>
        <end position="194"/>
    </location>
</feature>
<feature type="transmembrane region" description="Helical" evidence="3">
    <location>
        <begin position="239"/>
        <end position="259"/>
    </location>
</feature>
<dbReference type="Pfam" id="PF07695">
    <property type="entry name" value="7TMR-DISM_7TM"/>
    <property type="match status" value="1"/>
</dbReference>
<dbReference type="GO" id="GO:0005886">
    <property type="term" value="C:plasma membrane"/>
    <property type="evidence" value="ECO:0007669"/>
    <property type="project" value="TreeGrafter"/>
</dbReference>
<dbReference type="AlphaFoldDB" id="A0A5C6UMJ4"/>
<feature type="transmembrane region" description="Helical" evidence="3">
    <location>
        <begin position="206"/>
        <end position="227"/>
    </location>
</feature>
<dbReference type="PROSITE" id="PS50887">
    <property type="entry name" value="GGDEF"/>
    <property type="match status" value="1"/>
</dbReference>
<keyword evidence="3" id="KW-0812">Transmembrane</keyword>
<feature type="chain" id="PRO_5022858670" description="diguanylate cyclase" evidence="4">
    <location>
        <begin position="28"/>
        <end position="555"/>
    </location>
</feature>
<keyword evidence="3" id="KW-1133">Transmembrane helix</keyword>
<dbReference type="EMBL" id="VOQR01000001">
    <property type="protein sequence ID" value="TXC72508.1"/>
    <property type="molecule type" value="Genomic_DNA"/>
</dbReference>
<feature type="transmembrane region" description="Helical" evidence="3">
    <location>
        <begin position="364"/>
        <end position="383"/>
    </location>
</feature>
<dbReference type="InterPro" id="IPR050469">
    <property type="entry name" value="Diguanylate_Cyclase"/>
</dbReference>
<feature type="transmembrane region" description="Helical" evidence="3">
    <location>
        <begin position="271"/>
        <end position="289"/>
    </location>
</feature>
<evidence type="ECO:0000256" key="3">
    <source>
        <dbReference type="SAM" id="Phobius"/>
    </source>
</evidence>